<evidence type="ECO:0000313" key="4">
    <source>
        <dbReference type="EMBL" id="RDI74982.1"/>
    </source>
</evidence>
<name>A0A7M2YZS5_9ACTN</name>
<dbReference type="OrthoDB" id="9795390at2"/>
<dbReference type="EMBL" id="QQZY01000002">
    <property type="protein sequence ID" value="RDI74982.1"/>
    <property type="molecule type" value="Genomic_DNA"/>
</dbReference>
<dbReference type="SUPFAM" id="SSF56112">
    <property type="entry name" value="Protein kinase-like (PK-like)"/>
    <property type="match status" value="1"/>
</dbReference>
<feature type="transmembrane region" description="Helical" evidence="2">
    <location>
        <begin position="487"/>
        <end position="507"/>
    </location>
</feature>
<dbReference type="InterPro" id="IPR050154">
    <property type="entry name" value="UbiB_kinase"/>
</dbReference>
<evidence type="ECO:0000313" key="5">
    <source>
        <dbReference type="Proteomes" id="UP000254134"/>
    </source>
</evidence>
<keyword evidence="2" id="KW-0812">Transmembrane</keyword>
<sequence length="544" mass="61587">MSPVRPQRKIGRLSEIGRVATRHGFGYLVDRRRRDDRREPADRGRRLREMLDELGPTFVKFGQLLSTRPDLVPPDIVAELRGLQDDVSPFPFAQVREVVETELGLTVEQAFTAFDEHPIAAASIGQVHRATLPNGQQVVVKVQRPAAPRQVESDLQLMRSAARVVRERVRALDFIDAEALVEEFARSIHQELDYGNEARNAETFRRNFGDSEQVVVPKVIRPYSGERVLTLEYLEGAQFADLDLESRSPEERRELAYRMTDAWMTMIFRHGFFHGDPHPANILLLEDGRIGLVDFGLAGRLTEEDMTRLTRLFVDAATENVEALPRRLSELGLRYPKEREDELRAAIEDLYYRYYGSSLSEIDPIEVIREGLDLIYSLNLRLPSRFVVLDKTIATLGAVGIELYPEFNVFEVARPYARGLLADRFSPRRMSLRAQHEVRELAGIARELPYQARDVLEQARQGQLELQLRNPGLDDLAYHIDHALNRLAVALIVLGGLVGSSIVGVLAKEGPRVMGLHALSFVGFVISSLFGLWLVWGIARSGRL</sequence>
<dbReference type="InterPro" id="IPR004147">
    <property type="entry name" value="ABC1_dom"/>
</dbReference>
<dbReference type="InterPro" id="IPR011009">
    <property type="entry name" value="Kinase-like_dom_sf"/>
</dbReference>
<keyword evidence="2" id="KW-1133">Transmembrane helix</keyword>
<keyword evidence="4" id="KW-0808">Transferase</keyword>
<evidence type="ECO:0000256" key="2">
    <source>
        <dbReference type="SAM" id="Phobius"/>
    </source>
</evidence>
<comment type="caution">
    <text evidence="4">The sequence shown here is derived from an EMBL/GenBank/DDBJ whole genome shotgun (WGS) entry which is preliminary data.</text>
</comment>
<comment type="similarity">
    <text evidence="1">Belongs to the protein kinase superfamily. ADCK protein kinase family.</text>
</comment>
<dbReference type="PROSITE" id="PS50011">
    <property type="entry name" value="PROTEIN_KINASE_DOM"/>
    <property type="match status" value="1"/>
</dbReference>
<evidence type="ECO:0000256" key="1">
    <source>
        <dbReference type="ARBA" id="ARBA00009670"/>
    </source>
</evidence>
<feature type="transmembrane region" description="Helical" evidence="2">
    <location>
        <begin position="519"/>
        <end position="539"/>
    </location>
</feature>
<dbReference type="RefSeq" id="WP_114795243.1">
    <property type="nucleotide sequence ID" value="NZ_QQZY01000002.1"/>
</dbReference>
<dbReference type="Pfam" id="PF03109">
    <property type="entry name" value="ABC1"/>
    <property type="match status" value="1"/>
</dbReference>
<dbReference type="InterPro" id="IPR000719">
    <property type="entry name" value="Prot_kinase_dom"/>
</dbReference>
<accession>A0A7M2YZS5</accession>
<reference evidence="5" key="2">
    <citation type="journal article" date="2019" name="MicrobiologyOpen">
        <title>High-quality draft genome sequence of Gaiella occulta isolated from a 150 meter deep mineral water borehole and comparison with the genome sequences of other deep-branching lineages of the phylum Actinobacteria.</title>
        <authorList>
            <person name="Severino R."/>
            <person name="Froufe H.J.C."/>
            <person name="Barroso C."/>
            <person name="Albuquerque L."/>
            <person name="Lobo-da-Cunha A."/>
            <person name="da Costa M.S."/>
            <person name="Egas C."/>
        </authorList>
    </citation>
    <scope>NUCLEOTIDE SEQUENCE [LARGE SCALE GENOMIC DNA]</scope>
    <source>
        <strain evidence="5">F2-233</strain>
    </source>
</reference>
<dbReference type="PANTHER" id="PTHR10566:SF113">
    <property type="entry name" value="PROTEIN ACTIVITY OF BC1 COMPLEX KINASE 7, CHLOROPLASTIC"/>
    <property type="match status" value="1"/>
</dbReference>
<feature type="domain" description="Protein kinase" evidence="3">
    <location>
        <begin position="113"/>
        <end position="473"/>
    </location>
</feature>
<gene>
    <name evidence="4" type="ORF">Gocc_0780</name>
</gene>
<proteinExistence type="inferred from homology"/>
<keyword evidence="5" id="KW-1185">Reference proteome</keyword>
<reference evidence="4 5" key="1">
    <citation type="submission" date="2018-07" db="EMBL/GenBank/DDBJ databases">
        <title>High-quality-draft genome sequence of Gaiella occulta.</title>
        <authorList>
            <person name="Severino R."/>
            <person name="Froufe H.J.C."/>
            <person name="Rainey F.A."/>
            <person name="Barroso C."/>
            <person name="Albuquerque L."/>
            <person name="Lobo-Da-Cunha A."/>
            <person name="Da Costa M.S."/>
            <person name="Egas C."/>
        </authorList>
    </citation>
    <scope>NUCLEOTIDE SEQUENCE [LARGE SCALE GENOMIC DNA]</scope>
    <source>
        <strain evidence="4 5">F2-233</strain>
    </source>
</reference>
<protein>
    <submittedName>
        <fullName evidence="4">Putative unusual protein kinase</fullName>
    </submittedName>
</protein>
<dbReference type="CDD" id="cd05121">
    <property type="entry name" value="ABC1_ADCK3-like"/>
    <property type="match status" value="1"/>
</dbReference>
<dbReference type="Gene3D" id="1.10.510.10">
    <property type="entry name" value="Transferase(Phosphotransferase) domain 1"/>
    <property type="match status" value="1"/>
</dbReference>
<organism evidence="4 5">
    <name type="scientific">Gaiella occulta</name>
    <dbReference type="NCBI Taxonomy" id="1002870"/>
    <lineage>
        <taxon>Bacteria</taxon>
        <taxon>Bacillati</taxon>
        <taxon>Actinomycetota</taxon>
        <taxon>Thermoleophilia</taxon>
        <taxon>Gaiellales</taxon>
        <taxon>Gaiellaceae</taxon>
        <taxon>Gaiella</taxon>
    </lineage>
</organism>
<dbReference type="Proteomes" id="UP000254134">
    <property type="component" value="Unassembled WGS sequence"/>
</dbReference>
<dbReference type="PANTHER" id="PTHR10566">
    <property type="entry name" value="CHAPERONE-ACTIVITY OF BC1 COMPLEX CABC1 -RELATED"/>
    <property type="match status" value="1"/>
</dbReference>
<keyword evidence="4" id="KW-0418">Kinase</keyword>
<evidence type="ECO:0000259" key="3">
    <source>
        <dbReference type="PROSITE" id="PS50011"/>
    </source>
</evidence>
<dbReference type="GO" id="GO:0004672">
    <property type="term" value="F:protein kinase activity"/>
    <property type="evidence" value="ECO:0007669"/>
    <property type="project" value="InterPro"/>
</dbReference>
<keyword evidence="2" id="KW-0472">Membrane</keyword>
<dbReference type="AlphaFoldDB" id="A0A7M2YZS5"/>
<dbReference type="GO" id="GO:0005524">
    <property type="term" value="F:ATP binding"/>
    <property type="evidence" value="ECO:0007669"/>
    <property type="project" value="InterPro"/>
</dbReference>